<dbReference type="AlphaFoldDB" id="A0AAN9KK24"/>
<proteinExistence type="predicted"/>
<reference evidence="2 3" key="1">
    <citation type="submission" date="2024-01" db="EMBL/GenBank/DDBJ databases">
        <title>The genomes of 5 underutilized Papilionoideae crops provide insights into root nodulation and disease resistance.</title>
        <authorList>
            <person name="Yuan L."/>
        </authorList>
    </citation>
    <scope>NUCLEOTIDE SEQUENCE [LARGE SCALE GENOMIC DNA]</scope>
    <source>
        <strain evidence="2">LY-2023</strain>
        <tissue evidence="2">Leaf</tissue>
    </source>
</reference>
<feature type="chain" id="PRO_5042859633" description="Cyclotide" evidence="1">
    <location>
        <begin position="21"/>
        <end position="126"/>
    </location>
</feature>
<sequence length="126" mass="14432">MMWWLTMVFIMVLFWVGCDQQQGVDFKKFDAHVQQLKGSSSRYEEMAEKYDMEFIAGGNAMGFPDSRWLRNLKGNQLSGLIPSTFKSNSKSKDPADENLHLELEDVKEECGKLGPVDLIKVFVLYA</sequence>
<organism evidence="2 3">
    <name type="scientific">Clitoria ternatea</name>
    <name type="common">Butterfly pea</name>
    <dbReference type="NCBI Taxonomy" id="43366"/>
    <lineage>
        <taxon>Eukaryota</taxon>
        <taxon>Viridiplantae</taxon>
        <taxon>Streptophyta</taxon>
        <taxon>Embryophyta</taxon>
        <taxon>Tracheophyta</taxon>
        <taxon>Spermatophyta</taxon>
        <taxon>Magnoliopsida</taxon>
        <taxon>eudicotyledons</taxon>
        <taxon>Gunneridae</taxon>
        <taxon>Pentapetalae</taxon>
        <taxon>rosids</taxon>
        <taxon>fabids</taxon>
        <taxon>Fabales</taxon>
        <taxon>Fabaceae</taxon>
        <taxon>Papilionoideae</taxon>
        <taxon>50 kb inversion clade</taxon>
        <taxon>NPAAA clade</taxon>
        <taxon>indigoferoid/millettioid clade</taxon>
        <taxon>Phaseoleae</taxon>
        <taxon>Clitoria</taxon>
    </lineage>
</organism>
<keyword evidence="3" id="KW-1185">Reference proteome</keyword>
<accession>A0AAN9KK24</accession>
<evidence type="ECO:0000256" key="1">
    <source>
        <dbReference type="SAM" id="SignalP"/>
    </source>
</evidence>
<dbReference type="Proteomes" id="UP001359559">
    <property type="component" value="Unassembled WGS sequence"/>
</dbReference>
<feature type="signal peptide" evidence="1">
    <location>
        <begin position="1"/>
        <end position="20"/>
    </location>
</feature>
<dbReference type="EMBL" id="JAYKXN010000001">
    <property type="protein sequence ID" value="KAK7317653.1"/>
    <property type="molecule type" value="Genomic_DNA"/>
</dbReference>
<evidence type="ECO:0000313" key="2">
    <source>
        <dbReference type="EMBL" id="KAK7317653.1"/>
    </source>
</evidence>
<protein>
    <recommendedName>
        <fullName evidence="4">Cyclotide</fullName>
    </recommendedName>
</protein>
<evidence type="ECO:0000313" key="3">
    <source>
        <dbReference type="Proteomes" id="UP001359559"/>
    </source>
</evidence>
<comment type="caution">
    <text evidence="2">The sequence shown here is derived from an EMBL/GenBank/DDBJ whole genome shotgun (WGS) entry which is preliminary data.</text>
</comment>
<gene>
    <name evidence="2" type="ORF">RJT34_02068</name>
</gene>
<evidence type="ECO:0008006" key="4">
    <source>
        <dbReference type="Google" id="ProtNLM"/>
    </source>
</evidence>
<name>A0AAN9KK24_CLITE</name>
<keyword evidence="1" id="KW-0732">Signal</keyword>